<gene>
    <name evidence="2" type="ORF">J2853_004851</name>
</gene>
<protein>
    <recommendedName>
        <fullName evidence="4">Prevent-host-death family protein</fullName>
    </recommendedName>
</protein>
<dbReference type="Proteomes" id="UP001225356">
    <property type="component" value="Unassembled WGS sequence"/>
</dbReference>
<dbReference type="RefSeq" id="WP_307561451.1">
    <property type="nucleotide sequence ID" value="NZ_JAUSQU010000001.1"/>
</dbReference>
<evidence type="ECO:0000313" key="3">
    <source>
        <dbReference type="Proteomes" id="UP001225356"/>
    </source>
</evidence>
<dbReference type="InterPro" id="IPR036165">
    <property type="entry name" value="YefM-like_sf"/>
</dbReference>
<comment type="similarity">
    <text evidence="1">Belongs to the phD/YefM antitoxin family.</text>
</comment>
<proteinExistence type="inferred from homology"/>
<evidence type="ECO:0008006" key="4">
    <source>
        <dbReference type="Google" id="ProtNLM"/>
    </source>
</evidence>
<accession>A0ABT9QFU2</accession>
<dbReference type="SUPFAM" id="SSF143120">
    <property type="entry name" value="YefM-like"/>
    <property type="match status" value="1"/>
</dbReference>
<sequence length="90" mass="10083">MAEPAFELPLDEAPEHLDQLTRAASEQGIAYLTEHGRRRFVLLPTENFPNIWHVAARTDDEEDSLEALIGSAPGLSAATDLQALRDEWER</sequence>
<dbReference type="EMBL" id="JAUSQU010000001">
    <property type="protein sequence ID" value="MDP9845640.1"/>
    <property type="molecule type" value="Genomic_DNA"/>
</dbReference>
<evidence type="ECO:0000256" key="1">
    <source>
        <dbReference type="ARBA" id="ARBA00009981"/>
    </source>
</evidence>
<comment type="caution">
    <text evidence="2">The sequence shown here is derived from an EMBL/GenBank/DDBJ whole genome shotgun (WGS) entry which is preliminary data.</text>
</comment>
<evidence type="ECO:0000313" key="2">
    <source>
        <dbReference type="EMBL" id="MDP9845640.1"/>
    </source>
</evidence>
<organism evidence="2 3">
    <name type="scientific">Streptosporangium lutulentum</name>
    <dbReference type="NCBI Taxonomy" id="1461250"/>
    <lineage>
        <taxon>Bacteria</taxon>
        <taxon>Bacillati</taxon>
        <taxon>Actinomycetota</taxon>
        <taxon>Actinomycetes</taxon>
        <taxon>Streptosporangiales</taxon>
        <taxon>Streptosporangiaceae</taxon>
        <taxon>Streptosporangium</taxon>
    </lineage>
</organism>
<name>A0ABT9QFU2_9ACTN</name>
<keyword evidence="3" id="KW-1185">Reference proteome</keyword>
<reference evidence="2 3" key="1">
    <citation type="submission" date="2023-07" db="EMBL/GenBank/DDBJ databases">
        <title>Sequencing the genomes of 1000 actinobacteria strains.</title>
        <authorList>
            <person name="Klenk H.-P."/>
        </authorList>
    </citation>
    <scope>NUCLEOTIDE SEQUENCE [LARGE SCALE GENOMIC DNA]</scope>
    <source>
        <strain evidence="2 3">DSM 46740</strain>
    </source>
</reference>